<dbReference type="Proteomes" id="UP001219901">
    <property type="component" value="Chromosome"/>
</dbReference>
<dbReference type="Gene3D" id="3.40.50.2000">
    <property type="entry name" value="Glycogen Phosphorylase B"/>
    <property type="match status" value="2"/>
</dbReference>
<dbReference type="EMBL" id="CP046147">
    <property type="protein sequence ID" value="WFG38853.1"/>
    <property type="molecule type" value="Genomic_DNA"/>
</dbReference>
<evidence type="ECO:0000259" key="2">
    <source>
        <dbReference type="Pfam" id="PF13439"/>
    </source>
</evidence>
<organism evidence="4 5">
    <name type="scientific">Candidatus Lucifugimonas marina</name>
    <dbReference type="NCBI Taxonomy" id="3038979"/>
    <lineage>
        <taxon>Bacteria</taxon>
        <taxon>Bacillati</taxon>
        <taxon>Chloroflexota</taxon>
        <taxon>Dehalococcoidia</taxon>
        <taxon>SAR202 cluster</taxon>
        <taxon>Candidatus Lucifugimonadales</taxon>
        <taxon>Candidatus Lucifugimonadaceae</taxon>
        <taxon>Candidatus Lucifugimonas</taxon>
    </lineage>
</organism>
<dbReference type="InterPro" id="IPR001296">
    <property type="entry name" value="Glyco_trans_1"/>
</dbReference>
<reference evidence="4" key="2">
    <citation type="journal article" date="2023" name="Nat. Commun.">
        <title>Cultivation of marine bacteria of the SAR202 clade.</title>
        <authorList>
            <person name="Lim Y."/>
            <person name="Seo J.H."/>
            <person name="Giovannoni S.J."/>
            <person name="Kang I."/>
            <person name="Cho J.C."/>
        </authorList>
    </citation>
    <scope>NUCLEOTIDE SEQUENCE</scope>
    <source>
        <strain evidence="4">JH1073</strain>
    </source>
</reference>
<sequence>MNIAYVLKGRLPSVRAHSIQTVRMCSAIEALGHNVTIVRPSRFSDSLKHISVSDYYGTNLAADIVRLRHIDLASITRWVPIQKLRNALLVLDGFLFARSASRAVDRMSVDIAYVRDWEVAEALVKRGIPTILELHLVAPSNWQRKRITKLTLDKNIKLVVAITAGVASVLMQIGVPSGKLMVEPDAVDSKEYGSLPNKIKARVEFELPAESKIACYTGSFYGWKGVGEIIDAAKLSPEFTFVLAGGELKDLPSGCVRKVTSASNIVVLGRLAPLKIPRLQAASDVLLLPNSGKQEISSEFTSPLKMFEYMAAHRPIVATDLPSLREHLQHGHNSLLVEPDDAASLAGGIRRVMEDEELSKRIATSAYEYVKAYSWTGRSSRVLDRAAK</sequence>
<dbReference type="CDD" id="cd03801">
    <property type="entry name" value="GT4_PimA-like"/>
    <property type="match status" value="1"/>
</dbReference>
<dbReference type="RefSeq" id="WP_342835832.1">
    <property type="nucleotide sequence ID" value="NZ_WMBE01000001.1"/>
</dbReference>
<dbReference type="EMBL" id="WMBE01000001">
    <property type="protein sequence ID" value="MDG0866433.1"/>
    <property type="molecule type" value="Genomic_DNA"/>
</dbReference>
<accession>A0AAJ5ZIN9</accession>
<evidence type="ECO:0000313" key="6">
    <source>
        <dbReference type="Proteomes" id="UP001321249"/>
    </source>
</evidence>
<evidence type="ECO:0000313" key="5">
    <source>
        <dbReference type="Proteomes" id="UP001219901"/>
    </source>
</evidence>
<dbReference type="Pfam" id="PF13439">
    <property type="entry name" value="Glyco_transf_4"/>
    <property type="match status" value="1"/>
</dbReference>
<dbReference type="PANTHER" id="PTHR12526:SF622">
    <property type="entry name" value="GLYCOSYLTRANSFERASE (GROUP I)"/>
    <property type="match status" value="1"/>
</dbReference>
<dbReference type="Pfam" id="PF00534">
    <property type="entry name" value="Glycos_transf_1"/>
    <property type="match status" value="1"/>
</dbReference>
<proteinExistence type="predicted"/>
<reference evidence="5" key="3">
    <citation type="submission" date="2023-06" db="EMBL/GenBank/DDBJ databases">
        <title>Pangenomics reveal diversification of enzyme families and niche specialization in globally abundant SAR202 bacteria.</title>
        <authorList>
            <person name="Saw J.H.W."/>
        </authorList>
    </citation>
    <scope>NUCLEOTIDE SEQUENCE [LARGE SCALE GENOMIC DNA]</scope>
    <source>
        <strain evidence="5">JH1073</strain>
    </source>
</reference>
<name>A0AAJ5ZIN9_9CHLR</name>
<protein>
    <submittedName>
        <fullName evidence="4">Glycosyltransferase</fullName>
    </submittedName>
</protein>
<keyword evidence="5" id="KW-1185">Reference proteome</keyword>
<dbReference type="InterPro" id="IPR028098">
    <property type="entry name" value="Glyco_trans_4-like_N"/>
</dbReference>
<evidence type="ECO:0000313" key="4">
    <source>
        <dbReference type="EMBL" id="WFG38853.1"/>
    </source>
</evidence>
<dbReference type="PANTHER" id="PTHR12526">
    <property type="entry name" value="GLYCOSYLTRANSFERASE"/>
    <property type="match status" value="1"/>
</dbReference>
<gene>
    <name evidence="3" type="ORF">GKO46_05020</name>
    <name evidence="4" type="ORF">GKO48_04240</name>
</gene>
<feature type="domain" description="Glycosyl transferase family 1" evidence="1">
    <location>
        <begin position="200"/>
        <end position="368"/>
    </location>
</feature>
<evidence type="ECO:0000313" key="3">
    <source>
        <dbReference type="EMBL" id="MDG0866433.1"/>
    </source>
</evidence>
<reference evidence="5 6" key="1">
    <citation type="submission" date="2019-11" db="EMBL/GenBank/DDBJ databases">
        <authorList>
            <person name="Cho J.-C."/>
        </authorList>
    </citation>
    <scope>NUCLEOTIDE SEQUENCE [LARGE SCALE GENOMIC DNA]</scope>
    <source>
        <strain evidence="4 5">JH1073</strain>
        <strain evidence="3 6">JH702</strain>
    </source>
</reference>
<feature type="domain" description="Glycosyltransferase subfamily 4-like N-terminal" evidence="2">
    <location>
        <begin position="21"/>
        <end position="189"/>
    </location>
</feature>
<dbReference type="SUPFAM" id="SSF53756">
    <property type="entry name" value="UDP-Glycosyltransferase/glycogen phosphorylase"/>
    <property type="match status" value="1"/>
</dbReference>
<dbReference type="AlphaFoldDB" id="A0AAJ5ZIN9"/>
<dbReference type="Proteomes" id="UP001321249">
    <property type="component" value="Unassembled WGS sequence"/>
</dbReference>
<evidence type="ECO:0000259" key="1">
    <source>
        <dbReference type="Pfam" id="PF00534"/>
    </source>
</evidence>